<name>A0A0C1IUU8_9BACT</name>
<evidence type="ECO:0000313" key="1">
    <source>
        <dbReference type="EMBL" id="KIC94274.1"/>
    </source>
</evidence>
<comment type="caution">
    <text evidence="1">The sequence shown here is derived from an EMBL/GenBank/DDBJ whole genome shotgun (WGS) entry which is preliminary data.</text>
</comment>
<dbReference type="OrthoDB" id="657932at2"/>
<proteinExistence type="predicted"/>
<dbReference type="RefSeq" id="WP_152616803.1">
    <property type="nucleotide sequence ID" value="NZ_JSVC01000013.1"/>
</dbReference>
<gene>
    <name evidence="1" type="ORF">OI18_11585</name>
</gene>
<dbReference type="AlphaFoldDB" id="A0A0C1IUU8"/>
<evidence type="ECO:0000313" key="2">
    <source>
        <dbReference type="Proteomes" id="UP000031408"/>
    </source>
</evidence>
<sequence length="267" mass="30973">MPRIRSLFNPSGKMDKLVFVDSTKYGNHTRRAPRPGLKKGEPALKRQFSRTKYLNDLAGELNSAFRGIWPAKKSDLYQKMLKRFRKEPENRRGLLLMQLKSMEINPRYTFNSLGTCSTTVKELEESVSVGLQVQAHPPRGKYDANTYYYEVILFTWDDPNDTAFWSRQYSDWIRIGKDYPNPVFEFLFPKPSGTTLQWLLCLRVHLGVEDVVFPVLTTTGMQITDVGTFDKDEIRILEQRKQEEEKAKKKAKAAVDDIVRVKAKNQQ</sequence>
<organism evidence="1 2">
    <name type="scientific">Flavihumibacter solisilvae</name>
    <dbReference type="NCBI Taxonomy" id="1349421"/>
    <lineage>
        <taxon>Bacteria</taxon>
        <taxon>Pseudomonadati</taxon>
        <taxon>Bacteroidota</taxon>
        <taxon>Chitinophagia</taxon>
        <taxon>Chitinophagales</taxon>
        <taxon>Chitinophagaceae</taxon>
        <taxon>Flavihumibacter</taxon>
    </lineage>
</organism>
<keyword evidence="2" id="KW-1185">Reference proteome</keyword>
<dbReference type="Proteomes" id="UP000031408">
    <property type="component" value="Unassembled WGS sequence"/>
</dbReference>
<reference evidence="1 2" key="1">
    <citation type="submission" date="2014-11" db="EMBL/GenBank/DDBJ databases">
        <title>Genome sequence of Flavihumibacter solisilvae 3-3.</title>
        <authorList>
            <person name="Zhou G."/>
            <person name="Li M."/>
            <person name="Wang G."/>
        </authorList>
    </citation>
    <scope>NUCLEOTIDE SEQUENCE [LARGE SCALE GENOMIC DNA]</scope>
    <source>
        <strain evidence="1 2">3-3</strain>
    </source>
</reference>
<protein>
    <submittedName>
        <fullName evidence="1">Uncharacterized protein</fullName>
    </submittedName>
</protein>
<accession>A0A0C1IUU8</accession>
<dbReference type="EMBL" id="JSVC01000013">
    <property type="protein sequence ID" value="KIC94274.1"/>
    <property type="molecule type" value="Genomic_DNA"/>
</dbReference>